<dbReference type="InterPro" id="IPR043519">
    <property type="entry name" value="NT_sf"/>
</dbReference>
<evidence type="ECO:0000313" key="2">
    <source>
        <dbReference type="Proteomes" id="UP000308054"/>
    </source>
</evidence>
<name>A0A4S2GXS8_9PROT</name>
<keyword evidence="2" id="KW-1185">Reference proteome</keyword>
<sequence>MHETMMTGERIGVVDPRPEWADEGADWAVRVAEAFGAEALRVDHIGSTAVPDLPAKDVIDIQATVFRLQPAKEIAGLLTAAGFRQVGGMHEEAEVEDYEPIEEVPVWRKLLFKAPEDERAVTVHVRRNGAVNARLALLLRDYLRDDERARADYGRFKLAMNEIIDDPGEYDALKAPFLAMTMRAAEGWAELTRWVPGAPDAYWRGAE</sequence>
<comment type="caution">
    <text evidence="1">The sequence shown here is derived from an EMBL/GenBank/DDBJ whole genome shotgun (WGS) entry which is preliminary data.</text>
</comment>
<dbReference type="Proteomes" id="UP000308054">
    <property type="component" value="Unassembled WGS sequence"/>
</dbReference>
<organism evidence="1 2">
    <name type="scientific">Marinicauda algicola</name>
    <dbReference type="NCBI Taxonomy" id="2029849"/>
    <lineage>
        <taxon>Bacteria</taxon>
        <taxon>Pseudomonadati</taxon>
        <taxon>Pseudomonadota</taxon>
        <taxon>Alphaproteobacteria</taxon>
        <taxon>Maricaulales</taxon>
        <taxon>Maricaulaceae</taxon>
        <taxon>Marinicauda</taxon>
    </lineage>
</organism>
<gene>
    <name evidence="1" type="ORF">E5163_14190</name>
</gene>
<protein>
    <submittedName>
        <fullName evidence="1">GrpB family protein</fullName>
    </submittedName>
</protein>
<dbReference type="PANTHER" id="PTHR34822">
    <property type="entry name" value="GRPB DOMAIN PROTEIN (AFU_ORTHOLOGUE AFUA_1G01530)"/>
    <property type="match status" value="1"/>
</dbReference>
<dbReference type="AlphaFoldDB" id="A0A4S2GXS8"/>
<dbReference type="PANTHER" id="PTHR34822:SF1">
    <property type="entry name" value="GRPB FAMILY PROTEIN"/>
    <property type="match status" value="1"/>
</dbReference>
<dbReference type="SUPFAM" id="SSF81301">
    <property type="entry name" value="Nucleotidyltransferase"/>
    <property type="match status" value="1"/>
</dbReference>
<dbReference type="Pfam" id="PF04229">
    <property type="entry name" value="GrpB"/>
    <property type="match status" value="1"/>
</dbReference>
<dbReference type="Gene3D" id="3.30.460.10">
    <property type="entry name" value="Beta Polymerase, domain 2"/>
    <property type="match status" value="1"/>
</dbReference>
<proteinExistence type="predicted"/>
<dbReference type="InterPro" id="IPR007344">
    <property type="entry name" value="GrpB/CoaE"/>
</dbReference>
<reference evidence="1 2" key="1">
    <citation type="journal article" date="2017" name="Int. J. Syst. Evol. Microbiol.">
        <title>Marinicauda algicola sp. nov., isolated from a marine red alga Rhodosorus marinus.</title>
        <authorList>
            <person name="Jeong S.E."/>
            <person name="Jeon S.H."/>
            <person name="Chun B.H."/>
            <person name="Kim D.W."/>
            <person name="Jeon C.O."/>
        </authorList>
    </citation>
    <scope>NUCLEOTIDE SEQUENCE [LARGE SCALE GENOMIC DNA]</scope>
    <source>
        <strain evidence="1 2">JCM 31718</strain>
    </source>
</reference>
<accession>A0A4S2GXS8</accession>
<dbReference type="EMBL" id="SRXW01000005">
    <property type="protein sequence ID" value="TGY87582.1"/>
    <property type="molecule type" value="Genomic_DNA"/>
</dbReference>
<evidence type="ECO:0000313" key="1">
    <source>
        <dbReference type="EMBL" id="TGY87582.1"/>
    </source>
</evidence>